<organism evidence="1 2">
    <name type="scientific">Plakobranchus ocellatus</name>
    <dbReference type="NCBI Taxonomy" id="259542"/>
    <lineage>
        <taxon>Eukaryota</taxon>
        <taxon>Metazoa</taxon>
        <taxon>Spiralia</taxon>
        <taxon>Lophotrochozoa</taxon>
        <taxon>Mollusca</taxon>
        <taxon>Gastropoda</taxon>
        <taxon>Heterobranchia</taxon>
        <taxon>Euthyneura</taxon>
        <taxon>Panpulmonata</taxon>
        <taxon>Sacoglossa</taxon>
        <taxon>Placobranchoidea</taxon>
        <taxon>Plakobranchidae</taxon>
        <taxon>Plakobranchus</taxon>
    </lineage>
</organism>
<keyword evidence="2" id="KW-1185">Reference proteome</keyword>
<dbReference type="AlphaFoldDB" id="A0AAV4AMD3"/>
<comment type="caution">
    <text evidence="1">The sequence shown here is derived from an EMBL/GenBank/DDBJ whole genome shotgun (WGS) entry which is preliminary data.</text>
</comment>
<accession>A0AAV4AMD3</accession>
<dbReference type="EMBL" id="BLXT01003871">
    <property type="protein sequence ID" value="GFO07524.1"/>
    <property type="molecule type" value="Genomic_DNA"/>
</dbReference>
<gene>
    <name evidence="1" type="ORF">PoB_003402900</name>
</gene>
<proteinExistence type="predicted"/>
<dbReference type="Proteomes" id="UP000735302">
    <property type="component" value="Unassembled WGS sequence"/>
</dbReference>
<sequence>MVDAATRWPEAVPLKGIGTREVAEALFGIFTRLGLAKQRYTPRTPPVPHDGILHQACLGFVDEECMGEDDPDAETKNFPQMLQPTISKVRHSRGKLKTY</sequence>
<name>A0AAV4AMD3_9GAST</name>
<evidence type="ECO:0000313" key="1">
    <source>
        <dbReference type="EMBL" id="GFO07524.1"/>
    </source>
</evidence>
<protein>
    <submittedName>
        <fullName evidence="1">Zinc finger protein</fullName>
    </submittedName>
</protein>
<reference evidence="1 2" key="1">
    <citation type="journal article" date="2021" name="Elife">
        <title>Chloroplast acquisition without the gene transfer in kleptoplastic sea slugs, Plakobranchus ocellatus.</title>
        <authorList>
            <person name="Maeda T."/>
            <person name="Takahashi S."/>
            <person name="Yoshida T."/>
            <person name="Shimamura S."/>
            <person name="Takaki Y."/>
            <person name="Nagai Y."/>
            <person name="Toyoda A."/>
            <person name="Suzuki Y."/>
            <person name="Arimoto A."/>
            <person name="Ishii H."/>
            <person name="Satoh N."/>
            <person name="Nishiyama T."/>
            <person name="Hasebe M."/>
            <person name="Maruyama T."/>
            <person name="Minagawa J."/>
            <person name="Obokata J."/>
            <person name="Shigenobu S."/>
        </authorList>
    </citation>
    <scope>NUCLEOTIDE SEQUENCE [LARGE SCALE GENOMIC DNA]</scope>
</reference>
<evidence type="ECO:0000313" key="2">
    <source>
        <dbReference type="Proteomes" id="UP000735302"/>
    </source>
</evidence>